<name>A0ABM1TIX1_LIMPO</name>
<dbReference type="InterPro" id="IPR013830">
    <property type="entry name" value="SGNH_hydro"/>
</dbReference>
<evidence type="ECO:0000259" key="2">
    <source>
        <dbReference type="Pfam" id="PF13472"/>
    </source>
</evidence>
<dbReference type="PANTHER" id="PTHR11852:SF0">
    <property type="entry name" value="PLATELET-ACTIVATING FACTOR ACETYLHYDROLASE IB SUBUNIT BETA HOMOLOG"/>
    <property type="match status" value="1"/>
</dbReference>
<dbReference type="Proteomes" id="UP000694941">
    <property type="component" value="Unplaced"/>
</dbReference>
<sequence length="228" mass="26064">MNSAAIPALVEDCYGDDRWMCMHKRFLIEAKEREPEVVLIGDFTVAMLSHTEVWEKYFVSMHCLNFGISEDKTQNVLWRIENGEVEFMNPKVIILSVGANNYENTAKEVVEGIHACLTAIRSYHPKAQIVVLKLFPCGQHLNPVREKINQINNLLEAQVKSLSNIQVVNLDPGFVQTDGTINHHDLYDYQHLTRTAYMQAFRPLSDLIQQLIREITLAVVETPTLPDE</sequence>
<evidence type="ECO:0000256" key="1">
    <source>
        <dbReference type="ARBA" id="ARBA00038184"/>
    </source>
</evidence>
<protein>
    <submittedName>
        <fullName evidence="4 5">Platelet-activating factor acetylhydrolase IB subunit beta-like isoform X1</fullName>
    </submittedName>
</protein>
<dbReference type="Pfam" id="PF13472">
    <property type="entry name" value="Lipase_GDSL_2"/>
    <property type="match status" value="1"/>
</dbReference>
<dbReference type="RefSeq" id="XP_013787567.1">
    <property type="nucleotide sequence ID" value="XM_013932113.2"/>
</dbReference>
<comment type="similarity">
    <text evidence="1">Belongs to the 'GDSL' lipolytic enzyme family. Platelet-activating factor acetylhydrolase IB beta/gamma subunits subfamily.</text>
</comment>
<dbReference type="SUPFAM" id="SSF52266">
    <property type="entry name" value="SGNH hydrolase"/>
    <property type="match status" value="1"/>
</dbReference>
<dbReference type="Gene3D" id="3.40.50.1110">
    <property type="entry name" value="SGNH hydrolase"/>
    <property type="match status" value="1"/>
</dbReference>
<gene>
    <name evidence="4 5" type="primary">LOC106471511</name>
</gene>
<evidence type="ECO:0000313" key="4">
    <source>
        <dbReference type="RefSeq" id="XP_013787567.1"/>
    </source>
</evidence>
<dbReference type="InterPro" id="IPR036514">
    <property type="entry name" value="SGNH_hydro_sf"/>
</dbReference>
<evidence type="ECO:0000313" key="5">
    <source>
        <dbReference type="RefSeq" id="XP_022255827.1"/>
    </source>
</evidence>
<dbReference type="PANTHER" id="PTHR11852">
    <property type="entry name" value="PLATELET-ACTIVATING FACTOR ACETYLHYDROLASE"/>
    <property type="match status" value="1"/>
</dbReference>
<dbReference type="CDD" id="cd01820">
    <property type="entry name" value="PAF_acetylesterase_like"/>
    <property type="match status" value="1"/>
</dbReference>
<reference evidence="4 5" key="1">
    <citation type="submission" date="2025-05" db="UniProtKB">
        <authorList>
            <consortium name="RefSeq"/>
        </authorList>
    </citation>
    <scope>IDENTIFICATION</scope>
    <source>
        <tissue evidence="4 5">Muscle</tissue>
    </source>
</reference>
<proteinExistence type="inferred from homology"/>
<dbReference type="RefSeq" id="XP_022255827.1">
    <property type="nucleotide sequence ID" value="XM_022400119.1"/>
</dbReference>
<dbReference type="GeneID" id="106471511"/>
<accession>A0ABM1TIX1</accession>
<organism evidence="3 5">
    <name type="scientific">Limulus polyphemus</name>
    <name type="common">Atlantic horseshoe crab</name>
    <dbReference type="NCBI Taxonomy" id="6850"/>
    <lineage>
        <taxon>Eukaryota</taxon>
        <taxon>Metazoa</taxon>
        <taxon>Ecdysozoa</taxon>
        <taxon>Arthropoda</taxon>
        <taxon>Chelicerata</taxon>
        <taxon>Merostomata</taxon>
        <taxon>Xiphosura</taxon>
        <taxon>Limulidae</taxon>
        <taxon>Limulus</taxon>
    </lineage>
</organism>
<keyword evidence="3" id="KW-1185">Reference proteome</keyword>
<feature type="domain" description="SGNH hydrolase-type esterase" evidence="2">
    <location>
        <begin position="64"/>
        <end position="197"/>
    </location>
</feature>
<evidence type="ECO:0000313" key="3">
    <source>
        <dbReference type="Proteomes" id="UP000694941"/>
    </source>
</evidence>